<keyword evidence="3" id="KW-1185">Reference proteome</keyword>
<protein>
    <submittedName>
        <fullName evidence="2">Uncharacterized protein</fullName>
    </submittedName>
</protein>
<sequence>MSSPSESETGVAVPVARKGSVGDAFDEPMEARAADVHLRIEARLREECGVDTRAVRDCFVWNGLQSEIGAEGGPEFEETYLALAGAEFAAQAARTRHGFDRALLCLWVHHSSVRAWNHTYRVDLLTRCMIRFAETVRELWRLDAEPDEPVELALRLCGLVRAEILLEDRLKTGSRPRYEAALQGLLKEYAEILEETEGLTDPVSGYVRDEVCIRNEYHSVLRRANEALVVASGGQAPKYEMRKDLQRLANEWQFSSVELSKLNAHRQALERLLAVLGRAPFKDSRRWMRVDEGRIVYLFPFGVTGLDYEGITARLRQSFERRSDSDLVRPTAIHDHFTYHADIWEPRLENDKRFDGMEMSLPKVRLHVDDETTEELAASVRFSPMGVHCLRLERTLTDVYPGELHAAMFRAAREHGAIEVRCGDSDRTWDRLARFARDLLLKQLPAQLAPDEETERKRRSHLPPVDIHRGRSHVLVRVLRASERKHEYGPHVGNGGSEMVQDGRRLLTLVGSSVLLHAAPDAKESLWDWVRLADDHSRQIWNQRNQGDLLISTENTTVIAALDAPNFISGDLEAVAEFTACLNGTLAAWNHQLDTYRASVTESIAAYNTPGADRSAQLEAIKASRTRMLGFESETRQVISLLHSRSLLRSPSNAAALRRLLDVSGVDEQLETFEAGLGEVMADQSEATLQRWEGDRQQRIRDSLTAAVSALSVCAAISIWQAAGLWTPLGWSAVTAVVAVWAVVYVLRRWVSYYGVRATALRIARAPVMLLRRLRGRRQSA</sequence>
<evidence type="ECO:0000313" key="2">
    <source>
        <dbReference type="EMBL" id="MDA1361709.1"/>
    </source>
</evidence>
<comment type="caution">
    <text evidence="2">The sequence shown here is derived from an EMBL/GenBank/DDBJ whole genome shotgun (WGS) entry which is preliminary data.</text>
</comment>
<gene>
    <name evidence="2" type="ORF">O1R50_18925</name>
</gene>
<feature type="transmembrane region" description="Helical" evidence="1">
    <location>
        <begin position="729"/>
        <end position="747"/>
    </location>
</feature>
<proteinExistence type="predicted"/>
<dbReference type="AlphaFoldDB" id="A0A9X3SSZ1"/>
<accession>A0A9X3SSZ1</accession>
<dbReference type="EMBL" id="JAPZVP010000016">
    <property type="protein sequence ID" value="MDA1361709.1"/>
    <property type="molecule type" value="Genomic_DNA"/>
</dbReference>
<reference evidence="2" key="1">
    <citation type="submission" date="2022-12" db="EMBL/GenBank/DDBJ databases">
        <title>Gycomyces niveus sp.nov.,a novel actinomycete isolated from soil in Shouguan.</title>
        <authorList>
            <person name="Yang X."/>
        </authorList>
    </citation>
    <scope>NUCLEOTIDE SEQUENCE</scope>
    <source>
        <strain evidence="2">NEAU-A15</strain>
    </source>
</reference>
<keyword evidence="1" id="KW-0812">Transmembrane</keyword>
<evidence type="ECO:0000256" key="1">
    <source>
        <dbReference type="SAM" id="Phobius"/>
    </source>
</evidence>
<organism evidence="2 3">
    <name type="scientific">Glycomyces luteolus</name>
    <dbReference type="NCBI Taxonomy" id="2670330"/>
    <lineage>
        <taxon>Bacteria</taxon>
        <taxon>Bacillati</taxon>
        <taxon>Actinomycetota</taxon>
        <taxon>Actinomycetes</taxon>
        <taxon>Glycomycetales</taxon>
        <taxon>Glycomycetaceae</taxon>
        <taxon>Glycomyces</taxon>
    </lineage>
</organism>
<evidence type="ECO:0000313" key="3">
    <source>
        <dbReference type="Proteomes" id="UP001146067"/>
    </source>
</evidence>
<name>A0A9X3SSZ1_9ACTN</name>
<dbReference type="RefSeq" id="WP_270111739.1">
    <property type="nucleotide sequence ID" value="NZ_JAPZVP010000016.1"/>
</dbReference>
<keyword evidence="1" id="KW-1133">Transmembrane helix</keyword>
<keyword evidence="1" id="KW-0472">Membrane</keyword>
<dbReference type="Proteomes" id="UP001146067">
    <property type="component" value="Unassembled WGS sequence"/>
</dbReference>